<dbReference type="EMBL" id="JAWZSR010000003">
    <property type="protein sequence ID" value="MDX8045603.1"/>
    <property type="molecule type" value="Genomic_DNA"/>
</dbReference>
<accession>A0ACC6M3X3</accession>
<dbReference type="Proteomes" id="UP001277972">
    <property type="component" value="Unassembled WGS sequence"/>
</dbReference>
<reference evidence="1" key="1">
    <citation type="submission" date="2023-11" db="EMBL/GenBank/DDBJ databases">
        <title>Gracilibacillus pellucida a moderately halophilic bacterium isolated from saline soil in Xinjiang province.</title>
        <authorList>
            <person name="Zhang Z."/>
            <person name="Tan F."/>
            <person name="Wang Y."/>
            <person name="Xia M."/>
        </authorList>
    </citation>
    <scope>NUCLEOTIDE SEQUENCE</scope>
    <source>
        <strain evidence="1">S3-1-1</strain>
    </source>
</reference>
<evidence type="ECO:0000313" key="1">
    <source>
        <dbReference type="EMBL" id="MDX8045603.1"/>
    </source>
</evidence>
<evidence type="ECO:0000313" key="2">
    <source>
        <dbReference type="Proteomes" id="UP001277972"/>
    </source>
</evidence>
<protein>
    <submittedName>
        <fullName evidence="1">LysE family transporter</fullName>
    </submittedName>
</protein>
<name>A0ACC6M3X3_9BACI</name>
<sequence length="212" mass="23432">MISIIGSYILLGISLSAPIGPINIAQFNKGIHHGFWHAWLVGVGGMLADILFMLIIYFGLADFLTTPIPKLLMWTAGFFILLYLGYESIRDAKKGISMAENQQYESPIKSFFTGFLMAATNPLNIIFWIGIYGSVLAEAVHTIGKEQALLYSSAIFIGIMLWDVSMAAIAHISRKRLNHKVIQWITIAAGIILCIFGLNFGYQAVVTLMDVL</sequence>
<comment type="caution">
    <text evidence="1">The sequence shown here is derived from an EMBL/GenBank/DDBJ whole genome shotgun (WGS) entry which is preliminary data.</text>
</comment>
<proteinExistence type="predicted"/>
<gene>
    <name evidence="1" type="ORF">SH601_06340</name>
</gene>
<organism evidence="1 2">
    <name type="scientific">Gracilibacillus pellucidus</name>
    <dbReference type="NCBI Taxonomy" id="3095368"/>
    <lineage>
        <taxon>Bacteria</taxon>
        <taxon>Bacillati</taxon>
        <taxon>Bacillota</taxon>
        <taxon>Bacilli</taxon>
        <taxon>Bacillales</taxon>
        <taxon>Bacillaceae</taxon>
        <taxon>Gracilibacillus</taxon>
    </lineage>
</organism>
<keyword evidence="2" id="KW-1185">Reference proteome</keyword>